<dbReference type="InterPro" id="IPR047187">
    <property type="entry name" value="SF1_C_Upf1"/>
</dbReference>
<dbReference type="InterPro" id="IPR041679">
    <property type="entry name" value="DNA2/NAM7-like_C"/>
</dbReference>
<dbReference type="EMBL" id="JAACJP010000009">
    <property type="protein sequence ID" value="KAF5382186.1"/>
    <property type="molecule type" value="Genomic_DNA"/>
</dbReference>
<comment type="caution">
    <text evidence="4">The sequence shown here is derived from an EMBL/GenBank/DDBJ whole genome shotgun (WGS) entry which is preliminary data.</text>
</comment>
<dbReference type="SUPFAM" id="SSF52540">
    <property type="entry name" value="P-loop containing nucleoside triphosphate hydrolases"/>
    <property type="match status" value="1"/>
</dbReference>
<feature type="domain" description="DNA2/NAM7 helicase helicase" evidence="2">
    <location>
        <begin position="402"/>
        <end position="471"/>
    </location>
</feature>
<dbReference type="PANTHER" id="PTHR10887">
    <property type="entry name" value="DNA2/NAM7 HELICASE FAMILY"/>
    <property type="match status" value="1"/>
</dbReference>
<dbReference type="Proteomes" id="UP000565441">
    <property type="component" value="Unassembled WGS sequence"/>
</dbReference>
<sequence>MPPQSRPMNLMQTLVDGADFSLIKIPVTKVKECDITVDTFSDFDHARPVGISPGYSSTGKLVALAITDDKNCTIIEFSNVSPRPMRDRGGRSNNKSPLPRNLDELQRKILCRPAGELFAFDMGPLSMSLYNDSKLRIKNAVDIQSGLSAMDRKPLTAIKEILGTAASIKEQNVVTVFRYPVYDPDDRKGATDLAMRAWISQLLAEYGNGAETLARVKRINTEVVSEQKLDMIAKIANDTLRQTQLKPIKTQHKATLKKDASGQLIIESLEFKDRVRSDQDIEYNVPQGGTSGYKARAQVGTVRGKSAPLLTNTRSTNTTTITTTVTSIGRDDPTTAEAQRAATVLRILQGYDKLLSDSPWIKNIWFPGDNNEPLSWPRSWSEPIPTLTTPTSANIPPVLLTLNSSQQDAVNTMYSTLDDHRITIIQGPPGTGKTSVIASFVQFAIQTGYDGIWLVAQSNVAVKNIAEKLMTVGFLDWKLLVSKDFIFEWHEHIYTKVQNNIIRSDEFQRLKGHAMKGCKVILCTLSMLSNRFINKFTSQNPIKTLIVDEASQIEIVPPFGQEDLQDLQNRMPPQIGSIISDLVYNGNLKSNSLHPITEKVIACRFIDVPGHEKVKGNSFLNQLECDTVIKLAQQLQEQQKAYQIITPYDGQRTTIEAEMVQTPDLDWKNKCFNVDSFQGNEEDYIIISLVRSHELGFLNNIRRTNVMLTRCKKGMFIVSSRNFLTGRGANTLVGELMERMGAEAWLEMKDLEAGNF</sequence>
<evidence type="ECO:0000313" key="4">
    <source>
        <dbReference type="EMBL" id="KAF5382186.1"/>
    </source>
</evidence>
<feature type="domain" description="DNA2/NAM7 helicase-like C-terminal" evidence="3">
    <location>
        <begin position="566"/>
        <end position="721"/>
    </location>
</feature>
<dbReference type="InterPro" id="IPR045055">
    <property type="entry name" value="DNA2/NAM7-like"/>
</dbReference>
<gene>
    <name evidence="4" type="ORF">D9615_004444</name>
</gene>
<proteinExistence type="predicted"/>
<evidence type="ECO:0008006" key="6">
    <source>
        <dbReference type="Google" id="ProtNLM"/>
    </source>
</evidence>
<accession>A0A8H5HEQ3</accession>
<evidence type="ECO:0000259" key="2">
    <source>
        <dbReference type="Pfam" id="PF13086"/>
    </source>
</evidence>
<dbReference type="Pfam" id="PF13086">
    <property type="entry name" value="AAA_11"/>
    <property type="match status" value="1"/>
</dbReference>
<keyword evidence="5" id="KW-1185">Reference proteome</keyword>
<dbReference type="PANTHER" id="PTHR10887:SF495">
    <property type="entry name" value="HELICASE SENATAXIN ISOFORM X1-RELATED"/>
    <property type="match status" value="1"/>
</dbReference>
<dbReference type="InterPro" id="IPR027417">
    <property type="entry name" value="P-loop_NTPase"/>
</dbReference>
<dbReference type="GO" id="GO:0004386">
    <property type="term" value="F:helicase activity"/>
    <property type="evidence" value="ECO:0007669"/>
    <property type="project" value="InterPro"/>
</dbReference>
<feature type="region of interest" description="Disordered" evidence="1">
    <location>
        <begin position="81"/>
        <end position="100"/>
    </location>
</feature>
<dbReference type="OrthoDB" id="6513042at2759"/>
<dbReference type="Pfam" id="PF13087">
    <property type="entry name" value="AAA_12"/>
    <property type="match status" value="1"/>
</dbReference>
<dbReference type="CDD" id="cd18808">
    <property type="entry name" value="SF1_C_Upf1"/>
    <property type="match status" value="1"/>
</dbReference>
<protein>
    <recommendedName>
        <fullName evidence="6">DNA2/NAM7 helicase-like C-terminal domain-containing protein</fullName>
    </recommendedName>
</protein>
<dbReference type="Gene3D" id="3.40.50.300">
    <property type="entry name" value="P-loop containing nucleotide triphosphate hydrolases"/>
    <property type="match status" value="2"/>
</dbReference>
<evidence type="ECO:0000256" key="1">
    <source>
        <dbReference type="SAM" id="MobiDB-lite"/>
    </source>
</evidence>
<organism evidence="4 5">
    <name type="scientific">Tricholomella constricta</name>
    <dbReference type="NCBI Taxonomy" id="117010"/>
    <lineage>
        <taxon>Eukaryota</taxon>
        <taxon>Fungi</taxon>
        <taxon>Dikarya</taxon>
        <taxon>Basidiomycota</taxon>
        <taxon>Agaricomycotina</taxon>
        <taxon>Agaricomycetes</taxon>
        <taxon>Agaricomycetidae</taxon>
        <taxon>Agaricales</taxon>
        <taxon>Tricholomatineae</taxon>
        <taxon>Lyophyllaceae</taxon>
        <taxon>Tricholomella</taxon>
    </lineage>
</organism>
<name>A0A8H5HEQ3_9AGAR</name>
<evidence type="ECO:0000313" key="5">
    <source>
        <dbReference type="Proteomes" id="UP000565441"/>
    </source>
</evidence>
<dbReference type="InterPro" id="IPR041677">
    <property type="entry name" value="DNA2/NAM7_AAA_11"/>
</dbReference>
<dbReference type="AlphaFoldDB" id="A0A8H5HEQ3"/>
<evidence type="ECO:0000259" key="3">
    <source>
        <dbReference type="Pfam" id="PF13087"/>
    </source>
</evidence>
<reference evidence="4 5" key="1">
    <citation type="journal article" date="2020" name="ISME J.">
        <title>Uncovering the hidden diversity of litter-decomposition mechanisms in mushroom-forming fungi.</title>
        <authorList>
            <person name="Floudas D."/>
            <person name="Bentzer J."/>
            <person name="Ahren D."/>
            <person name="Johansson T."/>
            <person name="Persson P."/>
            <person name="Tunlid A."/>
        </authorList>
    </citation>
    <scope>NUCLEOTIDE SEQUENCE [LARGE SCALE GENOMIC DNA]</scope>
    <source>
        <strain evidence="4 5">CBS 661.87</strain>
    </source>
</reference>